<proteinExistence type="predicted"/>
<evidence type="ECO:0000313" key="2">
    <source>
        <dbReference type="Proteomes" id="UP001177943"/>
    </source>
</evidence>
<sequence>MNNVQHNKLTTAAQFPRKAICKIVLAVGAASLLLLGSGCGLEPNKETMQRQQQLPSWFGQSVRDKVYGKSVREHVYSKEVITPP</sequence>
<organism evidence="1 2">
    <name type="scientific">Paenibacillus woosongensis</name>
    <dbReference type="NCBI Taxonomy" id="307580"/>
    <lineage>
        <taxon>Bacteria</taxon>
        <taxon>Bacillati</taxon>
        <taxon>Bacillota</taxon>
        <taxon>Bacilli</taxon>
        <taxon>Bacillales</taxon>
        <taxon>Paenibacillaceae</taxon>
        <taxon>Paenibacillus</taxon>
    </lineage>
</organism>
<evidence type="ECO:0000313" key="1">
    <source>
        <dbReference type="EMBL" id="WHX47603.1"/>
    </source>
</evidence>
<gene>
    <name evidence="1" type="ORF">QNH46_15750</name>
</gene>
<reference evidence="1" key="1">
    <citation type="submission" date="2023-05" db="EMBL/GenBank/DDBJ databases">
        <title>Comparative genomics of Bacillaceae isolates and their secondary metabolite potential.</title>
        <authorList>
            <person name="Song L."/>
            <person name="Nielsen L.J."/>
            <person name="Mohite O."/>
            <person name="Xu X."/>
            <person name="Weber T."/>
            <person name="Kovacs A.T."/>
        </authorList>
    </citation>
    <scope>NUCLEOTIDE SEQUENCE</scope>
    <source>
        <strain evidence="1">B2_4</strain>
    </source>
</reference>
<accession>A0AA95KSI4</accession>
<name>A0AA95KSI4_9BACL</name>
<protein>
    <submittedName>
        <fullName evidence="1">Uncharacterized protein</fullName>
    </submittedName>
</protein>
<dbReference type="RefSeq" id="WP_283925135.1">
    <property type="nucleotide sequence ID" value="NZ_CP126084.1"/>
</dbReference>
<dbReference type="KEGG" id="pwn:QNH46_15750"/>
<dbReference type="Proteomes" id="UP001177943">
    <property type="component" value="Chromosome"/>
</dbReference>
<dbReference type="EMBL" id="CP126084">
    <property type="protein sequence ID" value="WHX47603.1"/>
    <property type="molecule type" value="Genomic_DNA"/>
</dbReference>
<dbReference type="AlphaFoldDB" id="A0AA95KSI4"/>